<keyword evidence="3 8" id="KW-0812">Transmembrane</keyword>
<keyword evidence="5 8" id="KW-0472">Membrane</keyword>
<dbReference type="EMBL" id="CAJHJT010000034">
    <property type="protein sequence ID" value="CAD7002966.1"/>
    <property type="molecule type" value="Genomic_DNA"/>
</dbReference>
<evidence type="ECO:0000313" key="10">
    <source>
        <dbReference type="EMBL" id="CAD7002966.1"/>
    </source>
</evidence>
<evidence type="ECO:0000313" key="11">
    <source>
        <dbReference type="Proteomes" id="UP000606786"/>
    </source>
</evidence>
<keyword evidence="4 8" id="KW-1133">Transmembrane helix</keyword>
<evidence type="ECO:0000259" key="9">
    <source>
        <dbReference type="Pfam" id="PF24061"/>
    </source>
</evidence>
<accession>A0A811UZ77</accession>
<keyword evidence="11" id="KW-1185">Reference proteome</keyword>
<proteinExistence type="predicted"/>
<evidence type="ECO:0000256" key="1">
    <source>
        <dbReference type="ARBA" id="ARBA00004651"/>
    </source>
</evidence>
<dbReference type="AlphaFoldDB" id="A0A811UZ77"/>
<organism evidence="10 11">
    <name type="scientific">Ceratitis capitata</name>
    <name type="common">Mediterranean fruit fly</name>
    <name type="synonym">Tephritis capitata</name>
    <dbReference type="NCBI Taxonomy" id="7213"/>
    <lineage>
        <taxon>Eukaryota</taxon>
        <taxon>Metazoa</taxon>
        <taxon>Ecdysozoa</taxon>
        <taxon>Arthropoda</taxon>
        <taxon>Hexapoda</taxon>
        <taxon>Insecta</taxon>
        <taxon>Pterygota</taxon>
        <taxon>Neoptera</taxon>
        <taxon>Endopterygota</taxon>
        <taxon>Diptera</taxon>
        <taxon>Brachycera</taxon>
        <taxon>Muscomorpha</taxon>
        <taxon>Tephritoidea</taxon>
        <taxon>Tephritidae</taxon>
        <taxon>Ceratitis</taxon>
        <taxon>Ceratitis</taxon>
    </lineage>
</organism>
<evidence type="ECO:0000256" key="5">
    <source>
        <dbReference type="ARBA" id="ARBA00023136"/>
    </source>
</evidence>
<dbReference type="PANTHER" id="PTHR42643">
    <property type="entry name" value="IONOTROPIC RECEPTOR 20A-RELATED"/>
    <property type="match status" value="1"/>
</dbReference>
<keyword evidence="7" id="KW-0325">Glycoprotein</keyword>
<evidence type="ECO:0000256" key="3">
    <source>
        <dbReference type="ARBA" id="ARBA00022692"/>
    </source>
</evidence>
<feature type="transmembrane region" description="Helical" evidence="8">
    <location>
        <begin position="363"/>
        <end position="381"/>
    </location>
</feature>
<dbReference type="Pfam" id="PF24061">
    <property type="entry name" value="LBD_receptor"/>
    <property type="match status" value="1"/>
</dbReference>
<dbReference type="InterPro" id="IPR052192">
    <property type="entry name" value="Insect_Ionotropic_Sensory_Rcpt"/>
</dbReference>
<comment type="subcellular location">
    <subcellularLocation>
        <location evidence="1">Cell membrane</location>
        <topology evidence="1">Multi-pass membrane protein</topology>
    </subcellularLocation>
</comment>
<feature type="domain" description="Putative ionotropic receptor ligand binding" evidence="9">
    <location>
        <begin position="57"/>
        <end position="229"/>
    </location>
</feature>
<sequence>MKWSLRTISPGAHLSAPRNKYVVSVLLVQTYSHNITHSHGMHSLGTHAHGTTLEQAIIQYFGQKTNVVHIRLQLSGSIFWKRVVLHHLTDALRNSSNITFRITIGDRYLRDNKYFQYNLWYVDSYEALNTILPYKKKHFGSKPSVYAIIMEKFGIKNNISHIQEILEKMFALNIIDVIVVVRNRNGKGFLVYSFEPFAENHCRIVKPVIVNQFIAGHFAQSELFPNKLRDLHNCSIRVSSRNVSLYFSYHKQITDGAIAMTGLEVQLLKTIAEYLNFSIELVLEESHIYGDIYTNGTMSGPYRLLDENHVDILMGFFFYDATGIAFFEQSLSYFLSALVVIVKRRVPLSKNDWILEPFQLDTWLLLLALVGLSITFIYIAHLRYNTGNWLDIIGSIFGEPRMVKTKNYLVRFSIALWFAGFVFLSGIYQAKLFDSYNKPTCGAPHTITDLLNDNFTLLVGHYWGLQYLVSDLKFPESRIEFINSTDIDTLLETLLNSSGNVASLATVARIRYFEHQHQLDEVFDQVSETVQLSEICAYFQHHSYLAVPFNKLISTIRSSGLISKWYDNEMTESREKVKKPQAGAFKRLDMRKLTIVFILLICGEFIAFIVFVAEILIVLKRYGKY</sequence>
<evidence type="ECO:0000256" key="8">
    <source>
        <dbReference type="SAM" id="Phobius"/>
    </source>
</evidence>
<comment type="caution">
    <text evidence="10">The sequence shown here is derived from an EMBL/GenBank/DDBJ whole genome shotgun (WGS) entry which is preliminary data.</text>
</comment>
<evidence type="ECO:0000256" key="4">
    <source>
        <dbReference type="ARBA" id="ARBA00022989"/>
    </source>
</evidence>
<feature type="transmembrane region" description="Helical" evidence="8">
    <location>
        <begin position="408"/>
        <end position="428"/>
    </location>
</feature>
<reference evidence="10" key="1">
    <citation type="submission" date="2020-11" db="EMBL/GenBank/DDBJ databases">
        <authorList>
            <person name="Whitehead M."/>
        </authorList>
    </citation>
    <scope>NUCLEOTIDE SEQUENCE</scope>
    <source>
        <strain evidence="10">EGII</strain>
    </source>
</reference>
<evidence type="ECO:0000256" key="2">
    <source>
        <dbReference type="ARBA" id="ARBA00022475"/>
    </source>
</evidence>
<feature type="transmembrane region" description="Helical" evidence="8">
    <location>
        <begin position="316"/>
        <end position="342"/>
    </location>
</feature>
<keyword evidence="2" id="KW-1003">Cell membrane</keyword>
<dbReference type="PANTHER" id="PTHR42643:SF30">
    <property type="entry name" value="IONOTROPIC RECEPTOR 40A-RELATED"/>
    <property type="match status" value="1"/>
</dbReference>
<gene>
    <name evidence="10" type="ORF">CCAP1982_LOCUS11430</name>
</gene>
<feature type="transmembrane region" description="Helical" evidence="8">
    <location>
        <begin position="595"/>
        <end position="619"/>
    </location>
</feature>
<dbReference type="SUPFAM" id="SSF53850">
    <property type="entry name" value="Periplasmic binding protein-like II"/>
    <property type="match status" value="1"/>
</dbReference>
<dbReference type="Gene3D" id="3.40.190.10">
    <property type="entry name" value="Periplasmic binding protein-like II"/>
    <property type="match status" value="1"/>
</dbReference>
<dbReference type="GO" id="GO:0005886">
    <property type="term" value="C:plasma membrane"/>
    <property type="evidence" value="ECO:0007669"/>
    <property type="project" value="UniProtKB-SubCell"/>
</dbReference>
<dbReference type="OrthoDB" id="6506757at2759"/>
<protein>
    <submittedName>
        <fullName evidence="10">(Mediterranean fruit fly) hypothetical protein</fullName>
    </submittedName>
</protein>
<dbReference type="InterPro" id="IPR056198">
    <property type="entry name" value="LBD_receptor"/>
</dbReference>
<evidence type="ECO:0000256" key="7">
    <source>
        <dbReference type="ARBA" id="ARBA00023180"/>
    </source>
</evidence>
<dbReference type="Proteomes" id="UP000606786">
    <property type="component" value="Unassembled WGS sequence"/>
</dbReference>
<name>A0A811UZ77_CERCA</name>
<keyword evidence="6" id="KW-0675">Receptor</keyword>
<evidence type="ECO:0000256" key="6">
    <source>
        <dbReference type="ARBA" id="ARBA00023170"/>
    </source>
</evidence>